<evidence type="ECO:0000313" key="2">
    <source>
        <dbReference type="EMBL" id="OQD74964.1"/>
    </source>
</evidence>
<feature type="compositionally biased region" description="Pro residues" evidence="1">
    <location>
        <begin position="349"/>
        <end position="371"/>
    </location>
</feature>
<organism evidence="2 3">
    <name type="scientific">Penicillium decumbens</name>
    <dbReference type="NCBI Taxonomy" id="69771"/>
    <lineage>
        <taxon>Eukaryota</taxon>
        <taxon>Fungi</taxon>
        <taxon>Dikarya</taxon>
        <taxon>Ascomycota</taxon>
        <taxon>Pezizomycotina</taxon>
        <taxon>Eurotiomycetes</taxon>
        <taxon>Eurotiomycetidae</taxon>
        <taxon>Eurotiales</taxon>
        <taxon>Aspergillaceae</taxon>
        <taxon>Penicillium</taxon>
    </lineage>
</organism>
<feature type="compositionally biased region" description="Low complexity" evidence="1">
    <location>
        <begin position="998"/>
        <end position="1008"/>
    </location>
</feature>
<feature type="compositionally biased region" description="Low complexity" evidence="1">
    <location>
        <begin position="826"/>
        <end position="838"/>
    </location>
</feature>
<keyword evidence="3" id="KW-1185">Reference proteome</keyword>
<feature type="compositionally biased region" description="Low complexity" evidence="1">
    <location>
        <begin position="208"/>
        <end position="240"/>
    </location>
</feature>
<gene>
    <name evidence="2" type="ORF">PENDEC_c009G04992</name>
</gene>
<dbReference type="SUPFAM" id="SSF55753">
    <property type="entry name" value="Actin depolymerizing proteins"/>
    <property type="match status" value="1"/>
</dbReference>
<dbReference type="EMBL" id="MDYL01000009">
    <property type="protein sequence ID" value="OQD74964.1"/>
    <property type="molecule type" value="Genomic_DNA"/>
</dbReference>
<feature type="compositionally biased region" description="Polar residues" evidence="1">
    <location>
        <begin position="739"/>
        <end position="755"/>
    </location>
</feature>
<evidence type="ECO:0000313" key="3">
    <source>
        <dbReference type="Proteomes" id="UP000191522"/>
    </source>
</evidence>
<feature type="compositionally biased region" description="Basic and acidic residues" evidence="1">
    <location>
        <begin position="443"/>
        <end position="454"/>
    </location>
</feature>
<feature type="compositionally biased region" description="Low complexity" evidence="1">
    <location>
        <begin position="964"/>
        <end position="975"/>
    </location>
</feature>
<feature type="compositionally biased region" description="Basic and acidic residues" evidence="1">
    <location>
        <begin position="241"/>
        <end position="263"/>
    </location>
</feature>
<feature type="compositionally biased region" description="Basic and acidic residues" evidence="1">
    <location>
        <begin position="156"/>
        <end position="167"/>
    </location>
</feature>
<protein>
    <recommendedName>
        <fullName evidence="4">ADF-H domain-containing protein</fullName>
    </recommendedName>
</protein>
<feature type="region of interest" description="Disordered" evidence="1">
    <location>
        <begin position="151"/>
        <end position="765"/>
    </location>
</feature>
<comment type="caution">
    <text evidence="2">The sequence shown here is derived from an EMBL/GenBank/DDBJ whole genome shotgun (WGS) entry which is preliminary data.</text>
</comment>
<reference evidence="3" key="1">
    <citation type="journal article" date="2017" name="Nat. Microbiol.">
        <title>Global analysis of biosynthetic gene clusters reveals vast potential of secondary metabolite production in Penicillium species.</title>
        <authorList>
            <person name="Nielsen J.C."/>
            <person name="Grijseels S."/>
            <person name="Prigent S."/>
            <person name="Ji B."/>
            <person name="Dainat J."/>
            <person name="Nielsen K.F."/>
            <person name="Frisvad J.C."/>
            <person name="Workman M."/>
            <person name="Nielsen J."/>
        </authorList>
    </citation>
    <scope>NUCLEOTIDE SEQUENCE [LARGE SCALE GENOMIC DNA]</scope>
    <source>
        <strain evidence="3">IBT 11843</strain>
    </source>
</reference>
<dbReference type="Gene3D" id="3.40.20.10">
    <property type="entry name" value="Severin"/>
    <property type="match status" value="1"/>
</dbReference>
<dbReference type="STRING" id="69771.A0A1V6PD81"/>
<feature type="compositionally biased region" description="Polar residues" evidence="1">
    <location>
        <begin position="503"/>
        <end position="535"/>
    </location>
</feature>
<feature type="compositionally biased region" description="Polar residues" evidence="1">
    <location>
        <begin position="839"/>
        <end position="850"/>
    </location>
</feature>
<dbReference type="InterPro" id="IPR029006">
    <property type="entry name" value="ADF-H/Gelsolin-like_dom_sf"/>
</dbReference>
<feature type="compositionally biased region" description="Polar residues" evidence="1">
    <location>
        <begin position="293"/>
        <end position="307"/>
    </location>
</feature>
<evidence type="ECO:0000256" key="1">
    <source>
        <dbReference type="SAM" id="MobiDB-lite"/>
    </source>
</evidence>
<feature type="compositionally biased region" description="Acidic residues" evidence="1">
    <location>
        <begin position="686"/>
        <end position="699"/>
    </location>
</feature>
<dbReference type="OrthoDB" id="74412at2759"/>
<sequence length="1114" mass="120333">MSLNGLDNPAVVEAYQNALADAGGWILLHYTARDEVDLFDRGTGGVPEVRNAIEKYEETSPLYGFLQYRRRKVILRYMPEGLSRLIQARSNVQFQSVLDKFTPNDTVLALSQASELNESALSSACLLHTASGSITSSSSSLRRRRLMEITEDAEESGTKEETNEQEQRPPPSTEMKRSGSLRSEATIVPPIASPEDKSSPDPRPPPSRASSRAPSIGSPSESHTSPMSPTSPKSPKSPDSGSERSKYRNILDEFPRPSEEARRSSQSARPSLRDLERAAGIQPKVKLGPRPSVDSSGRPRTSGTLGKTDQRPVASLPSGMRSSSLRRSNVEVPRPRSQGNSFAAQPINRAPPIPPLLIPPPNIPISRPPLSPGAKSLGALSTSSGLTPEKERLMKALQQRKKQMAKRAEETKRKQSIEEEPRAENNTANQQNENKENINLLSEQEKPELEKAQDGQDPVPTPHTPAKPESQPEPQVEETLPATVFKPESHAQVGGCHPEDRPSSNTFNHSPDTTFPTDQGETTLKTIQCETPQTVSEDETRAEAEDSAIPDQNETKDDLVPPSANLKAPLDKESTKTLAPNSEPQDASPLHQSDIPSVESEPLKAPSVDTGMAEAPESPHHPDTPPADAPPSLEIELSVAPFSVSIDPPSYEDVPEKPPVEKANPIPLDQRRRIRLEPIQVPTPEYSDEDNLLSDDSFMEELGSATVQEARPVSVKSPGDQSRGGSRAVSSPHYLASSPAGQTFGTGRSVSSSYPDNGPPTPLLVAKKVNVSSGISSRIKALEKFQSREGTPLGGTHPVTGPSASSSFESLRKRASVSYGSPENLSPAPSVSRPVSRSNTNGRRTNSISVTARIVHDAGVSPGSNSLEPAESGVSNLQASPLTVQHGSGEEPLPVSESVESISHSETRSMSVSSTGSSPPTASASRPGSRLSLSSRSKADENLQASTPPNEEKKVSRASRLMRRMSSMTTASRRSIIGALSPPVKEEDANPMDTSAMSRSPSRPRVSEPIDIGEVNVQFPDTLLWKRRFMRIDENGYVVLTPGTNDASARNMAKRYHLSEFRTPCLPDEDMQELPNSILLDFLDGSTLQCACESRQGQSSVLRTLVDAHSAHQQ</sequence>
<dbReference type="OMA" id="GNTLQCA"/>
<feature type="compositionally biased region" description="Low complexity" evidence="1">
    <location>
        <begin position="890"/>
        <end position="936"/>
    </location>
</feature>
<feature type="compositionally biased region" description="Polar residues" evidence="1">
    <location>
        <begin position="862"/>
        <end position="886"/>
    </location>
</feature>
<feature type="compositionally biased region" description="Polar residues" evidence="1">
    <location>
        <begin position="576"/>
        <end position="595"/>
    </location>
</feature>
<dbReference type="Proteomes" id="UP000191522">
    <property type="component" value="Unassembled WGS sequence"/>
</dbReference>
<feature type="region of interest" description="Disordered" evidence="1">
    <location>
        <begin position="782"/>
        <end position="1008"/>
    </location>
</feature>
<evidence type="ECO:0008006" key="4">
    <source>
        <dbReference type="Google" id="ProtNLM"/>
    </source>
</evidence>
<accession>A0A1V6PD81</accession>
<dbReference type="AlphaFoldDB" id="A0A1V6PD81"/>
<name>A0A1V6PD81_PENDC</name>
<feature type="compositionally biased region" description="Basic and acidic residues" evidence="1">
    <location>
        <begin position="406"/>
        <end position="423"/>
    </location>
</feature>
<feature type="compositionally biased region" description="Low complexity" evidence="1">
    <location>
        <begin position="372"/>
        <end position="387"/>
    </location>
</feature>
<proteinExistence type="predicted"/>